<keyword evidence="4" id="KW-0812">Transmembrane</keyword>
<dbReference type="Proteomes" id="UP000636709">
    <property type="component" value="Unassembled WGS sequence"/>
</dbReference>
<dbReference type="InterPro" id="IPR038765">
    <property type="entry name" value="Papain-like_cys_pep_sf"/>
</dbReference>
<dbReference type="GO" id="GO:0008234">
    <property type="term" value="F:cysteine-type peptidase activity"/>
    <property type="evidence" value="ECO:0007669"/>
    <property type="project" value="InterPro"/>
</dbReference>
<gene>
    <name evidence="6" type="ORF">HU200_061138</name>
</gene>
<evidence type="ECO:0000313" key="7">
    <source>
        <dbReference type="Proteomes" id="UP000636709"/>
    </source>
</evidence>
<comment type="caution">
    <text evidence="6">The sequence shown here is derived from an EMBL/GenBank/DDBJ whole genome shotgun (WGS) entry which is preliminary data.</text>
</comment>
<evidence type="ECO:0000313" key="6">
    <source>
        <dbReference type="EMBL" id="KAF8655397.1"/>
    </source>
</evidence>
<dbReference type="SUPFAM" id="SSF54001">
    <property type="entry name" value="Cysteine proteinases"/>
    <property type="match status" value="1"/>
</dbReference>
<dbReference type="PROSITE" id="PS50600">
    <property type="entry name" value="ULP_PROTEASE"/>
    <property type="match status" value="1"/>
</dbReference>
<evidence type="ECO:0000256" key="3">
    <source>
        <dbReference type="ARBA" id="ARBA00022801"/>
    </source>
</evidence>
<keyword evidence="4" id="KW-0472">Membrane</keyword>
<organism evidence="6 7">
    <name type="scientific">Digitaria exilis</name>
    <dbReference type="NCBI Taxonomy" id="1010633"/>
    <lineage>
        <taxon>Eukaryota</taxon>
        <taxon>Viridiplantae</taxon>
        <taxon>Streptophyta</taxon>
        <taxon>Embryophyta</taxon>
        <taxon>Tracheophyta</taxon>
        <taxon>Spermatophyta</taxon>
        <taxon>Magnoliopsida</taxon>
        <taxon>Liliopsida</taxon>
        <taxon>Poales</taxon>
        <taxon>Poaceae</taxon>
        <taxon>PACMAD clade</taxon>
        <taxon>Panicoideae</taxon>
        <taxon>Panicodae</taxon>
        <taxon>Paniceae</taxon>
        <taxon>Anthephorinae</taxon>
        <taxon>Digitaria</taxon>
    </lineage>
</organism>
<accession>A0A835AAY9</accession>
<dbReference type="EMBL" id="JACEFO010002588">
    <property type="protein sequence ID" value="KAF8655397.1"/>
    <property type="molecule type" value="Genomic_DNA"/>
</dbReference>
<dbReference type="AlphaFoldDB" id="A0A835AAY9"/>
<evidence type="ECO:0000256" key="1">
    <source>
        <dbReference type="ARBA" id="ARBA00005234"/>
    </source>
</evidence>
<feature type="domain" description="Ubiquitin-like protease family profile" evidence="5">
    <location>
        <begin position="1"/>
        <end position="97"/>
    </location>
</feature>
<protein>
    <recommendedName>
        <fullName evidence="5">Ubiquitin-like protease family profile domain-containing protein</fullName>
    </recommendedName>
</protein>
<feature type="transmembrane region" description="Helical" evidence="4">
    <location>
        <begin position="111"/>
        <end position="131"/>
    </location>
</feature>
<keyword evidence="3" id="KW-0378">Hydrolase</keyword>
<reference evidence="6" key="1">
    <citation type="submission" date="2020-07" db="EMBL/GenBank/DDBJ databases">
        <title>Genome sequence and genetic diversity analysis of an under-domesticated orphan crop, white fonio (Digitaria exilis).</title>
        <authorList>
            <person name="Bennetzen J.L."/>
            <person name="Chen S."/>
            <person name="Ma X."/>
            <person name="Wang X."/>
            <person name="Yssel A.E.J."/>
            <person name="Chaluvadi S.R."/>
            <person name="Johnson M."/>
            <person name="Gangashetty P."/>
            <person name="Hamidou F."/>
            <person name="Sanogo M.D."/>
            <person name="Zwaenepoel A."/>
            <person name="Wallace J."/>
            <person name="Van De Peer Y."/>
            <person name="Van Deynze A."/>
        </authorList>
    </citation>
    <scope>NUCLEOTIDE SEQUENCE</scope>
    <source>
        <tissue evidence="6">Leaves</tissue>
    </source>
</reference>
<dbReference type="GO" id="GO:0006508">
    <property type="term" value="P:proteolysis"/>
    <property type="evidence" value="ECO:0007669"/>
    <property type="project" value="UniProtKB-KW"/>
</dbReference>
<keyword evidence="7" id="KW-1185">Reference proteome</keyword>
<keyword evidence="2" id="KW-0645">Protease</keyword>
<sequence length="161" mass="19100">MFPVHHADHWTVYCINLVHEQIDILDSVAWATEQEMKRYHRGVATKIRERLNKAIQSYTHSKFTDFNKWDFVFVPVPKQEPLSNDCAFFVVLFLEYYDGEKRKMDIDINPVSAFLLGVLFVFVPFCFYFLLHPPPHHPRFVSFFIIKKLQALGPQRRAQIL</sequence>
<evidence type="ECO:0000256" key="2">
    <source>
        <dbReference type="ARBA" id="ARBA00022670"/>
    </source>
</evidence>
<keyword evidence="4" id="KW-1133">Transmembrane helix</keyword>
<evidence type="ECO:0000259" key="5">
    <source>
        <dbReference type="PROSITE" id="PS50600"/>
    </source>
</evidence>
<dbReference type="OrthoDB" id="694286at2759"/>
<evidence type="ECO:0000256" key="4">
    <source>
        <dbReference type="SAM" id="Phobius"/>
    </source>
</evidence>
<dbReference type="InterPro" id="IPR003653">
    <property type="entry name" value="Peptidase_C48_C"/>
</dbReference>
<dbReference type="Gene3D" id="3.40.395.10">
    <property type="entry name" value="Adenoviral Proteinase, Chain A"/>
    <property type="match status" value="1"/>
</dbReference>
<name>A0A835AAY9_9POAL</name>
<proteinExistence type="inferred from homology"/>
<dbReference type="Pfam" id="PF02902">
    <property type="entry name" value="Peptidase_C48"/>
    <property type="match status" value="1"/>
</dbReference>
<comment type="similarity">
    <text evidence="1">Belongs to the peptidase C48 family.</text>
</comment>